<dbReference type="InterPro" id="IPR012643">
    <property type="entry name" value="Wound_ind"/>
</dbReference>
<evidence type="ECO:0000313" key="2">
    <source>
        <dbReference type="EMBL" id="OUS49087.1"/>
    </source>
</evidence>
<feature type="region of interest" description="Disordered" evidence="1">
    <location>
        <begin position="1"/>
        <end position="27"/>
    </location>
</feature>
<organism evidence="2">
    <name type="scientific">Ostreococcus tauri</name>
    <name type="common">Marine green alga</name>
    <dbReference type="NCBI Taxonomy" id="70448"/>
    <lineage>
        <taxon>Eukaryota</taxon>
        <taxon>Viridiplantae</taxon>
        <taxon>Chlorophyta</taxon>
        <taxon>Mamiellophyceae</taxon>
        <taxon>Mamiellales</taxon>
        <taxon>Bathycoccaceae</taxon>
        <taxon>Ostreococcus</taxon>
    </lineage>
</organism>
<name>A0A1Y5IK96_OSTTA</name>
<feature type="non-terminal residue" evidence="2">
    <location>
        <position position="1"/>
    </location>
</feature>
<sequence>SRAPPRLASPRPRSPPRPHSPARTGSMIYETTSALFRSFLKSSRNDDKRAHEGRQRAGPGEKASANKPASVVATEPRLRHDVFVADVRGVSLAFEVYHLREQLFAYVGGGDGRFADCAFAAKARTTGGSGGVAATTLLGTEVSARASTDCARRLALRSGKSIVVSVNLPAGAEALQDEAEKILIRHLRETHAIEGDVRELERALGAM</sequence>
<dbReference type="AlphaFoldDB" id="A0A1Y5IK96"/>
<protein>
    <submittedName>
        <fullName evidence="2">Wound-inducible basic protein family-domain-containing protein</fullName>
    </submittedName>
</protein>
<dbReference type="PANTHER" id="PTHR33559:SF1">
    <property type="entry name" value="PROTEASOME ASSEMBLY CHAPERONE 4"/>
    <property type="match status" value="1"/>
</dbReference>
<reference evidence="2" key="1">
    <citation type="submission" date="2017-04" db="EMBL/GenBank/DDBJ databases">
        <title>Population genomics of picophytoplankton unveils novel chromosome hypervariability.</title>
        <authorList>
            <consortium name="DOE Joint Genome Institute"/>
            <person name="Blanc-Mathieu R."/>
            <person name="Krasovec M."/>
            <person name="Hebrard M."/>
            <person name="Yau S."/>
            <person name="Desgranges E."/>
            <person name="Martin J."/>
            <person name="Schackwitz W."/>
            <person name="Kuo A."/>
            <person name="Salin G."/>
            <person name="Donnadieu C."/>
            <person name="Desdevises Y."/>
            <person name="Sanchez-Ferandin S."/>
            <person name="Moreau H."/>
            <person name="Rivals E."/>
            <person name="Grigoriev I.V."/>
            <person name="Grimsley N."/>
            <person name="Eyre-Walker A."/>
            <person name="Piganeau G."/>
        </authorList>
    </citation>
    <scope>NUCLEOTIDE SEQUENCE [LARGE SCALE GENOMIC DNA]</scope>
    <source>
        <strain evidence="2">RCC 1115</strain>
    </source>
</reference>
<dbReference type="Proteomes" id="UP000195557">
    <property type="component" value="Unassembled WGS sequence"/>
</dbReference>
<dbReference type="GO" id="GO:0043248">
    <property type="term" value="P:proteasome assembly"/>
    <property type="evidence" value="ECO:0007669"/>
    <property type="project" value="InterPro"/>
</dbReference>
<dbReference type="eggNOG" id="KOG1018">
    <property type="taxonomic scope" value="Eukaryota"/>
</dbReference>
<feature type="compositionally biased region" description="Low complexity" evidence="1">
    <location>
        <begin position="1"/>
        <end position="11"/>
    </location>
</feature>
<gene>
    <name evidence="2" type="ORF">BE221DRAFT_65420</name>
</gene>
<proteinExistence type="predicted"/>
<dbReference type="InterPro" id="IPR032157">
    <property type="entry name" value="PAC4"/>
</dbReference>
<feature type="compositionally biased region" description="Basic and acidic residues" evidence="1">
    <location>
        <begin position="43"/>
        <end position="55"/>
    </location>
</feature>
<evidence type="ECO:0000256" key="1">
    <source>
        <dbReference type="SAM" id="MobiDB-lite"/>
    </source>
</evidence>
<feature type="region of interest" description="Disordered" evidence="1">
    <location>
        <begin position="40"/>
        <end position="72"/>
    </location>
</feature>
<dbReference type="Pfam" id="PF08186">
    <property type="entry name" value="Wound_ind"/>
    <property type="match status" value="1"/>
</dbReference>
<dbReference type="Pfam" id="PF16093">
    <property type="entry name" value="PAC4"/>
    <property type="match status" value="1"/>
</dbReference>
<dbReference type="PANTHER" id="PTHR33559">
    <property type="entry name" value="PROTEASOME ASSEMBLY CHAPERONE 4"/>
    <property type="match status" value="1"/>
</dbReference>
<dbReference type="EMBL" id="KZ155771">
    <property type="protein sequence ID" value="OUS49087.1"/>
    <property type="molecule type" value="Genomic_DNA"/>
</dbReference>
<accession>A0A1Y5IK96</accession>